<protein>
    <submittedName>
        <fullName evidence="1">Uncharacterized protein</fullName>
    </submittedName>
</protein>
<dbReference type="GO" id="GO:0003677">
    <property type="term" value="F:DNA binding"/>
    <property type="evidence" value="ECO:0007669"/>
    <property type="project" value="InterPro"/>
</dbReference>
<reference evidence="1" key="2">
    <citation type="submission" date="2020-09" db="EMBL/GenBank/DDBJ databases">
        <authorList>
            <person name="Sun Q."/>
            <person name="Sedlacek I."/>
        </authorList>
    </citation>
    <scope>NUCLEOTIDE SEQUENCE</scope>
    <source>
        <strain evidence="1">CCM 7905</strain>
    </source>
</reference>
<dbReference type="Gene3D" id="1.10.260.40">
    <property type="entry name" value="lambda repressor-like DNA-binding domains"/>
    <property type="match status" value="1"/>
</dbReference>
<sequence length="139" mass="14795">MTSKRIDSVDGSMPPVNERIELLFSVWREPGGTERSNEAVARAVSAAGLDLSAEALVAARAGSVVLQKDVLGAIAAEFGVDQSYLLSDEAVALHDQLVLLREVGTSGIKGIHLRGGDFHVDAVGMAELLRQLRERSSNN</sequence>
<keyword evidence="2" id="KW-1185">Reference proteome</keyword>
<dbReference type="AlphaFoldDB" id="A0A917FU49"/>
<evidence type="ECO:0000313" key="2">
    <source>
        <dbReference type="Proteomes" id="UP000654257"/>
    </source>
</evidence>
<gene>
    <name evidence="1" type="ORF">GCM10007304_14300</name>
</gene>
<comment type="caution">
    <text evidence="1">The sequence shown here is derived from an EMBL/GenBank/DDBJ whole genome shotgun (WGS) entry which is preliminary data.</text>
</comment>
<evidence type="ECO:0000313" key="1">
    <source>
        <dbReference type="EMBL" id="GGG01454.1"/>
    </source>
</evidence>
<dbReference type="EMBL" id="BMCU01000002">
    <property type="protein sequence ID" value="GGG01454.1"/>
    <property type="molecule type" value="Genomic_DNA"/>
</dbReference>
<dbReference type="InterPro" id="IPR010982">
    <property type="entry name" value="Lambda_DNA-bd_dom_sf"/>
</dbReference>
<organism evidence="1 2">
    <name type="scientific">Rhodococcoides trifolii</name>
    <dbReference type="NCBI Taxonomy" id="908250"/>
    <lineage>
        <taxon>Bacteria</taxon>
        <taxon>Bacillati</taxon>
        <taxon>Actinomycetota</taxon>
        <taxon>Actinomycetes</taxon>
        <taxon>Mycobacteriales</taxon>
        <taxon>Nocardiaceae</taxon>
        <taxon>Rhodococcoides</taxon>
    </lineage>
</organism>
<accession>A0A917FU49</accession>
<name>A0A917FU49_9NOCA</name>
<reference evidence="1" key="1">
    <citation type="journal article" date="2014" name="Int. J. Syst. Evol. Microbiol.">
        <title>Complete genome sequence of Corynebacterium casei LMG S-19264T (=DSM 44701T), isolated from a smear-ripened cheese.</title>
        <authorList>
            <consortium name="US DOE Joint Genome Institute (JGI-PGF)"/>
            <person name="Walter F."/>
            <person name="Albersmeier A."/>
            <person name="Kalinowski J."/>
            <person name="Ruckert C."/>
        </authorList>
    </citation>
    <scope>NUCLEOTIDE SEQUENCE</scope>
    <source>
        <strain evidence="1">CCM 7905</strain>
    </source>
</reference>
<proteinExistence type="predicted"/>
<dbReference type="Proteomes" id="UP000654257">
    <property type="component" value="Unassembled WGS sequence"/>
</dbReference>